<protein>
    <submittedName>
        <fullName evidence="5">Exoribonuclease</fullName>
    </submittedName>
</protein>
<dbReference type="GO" id="GO:0005730">
    <property type="term" value="C:nucleolus"/>
    <property type="evidence" value="ECO:0007669"/>
    <property type="project" value="UniProtKB-SubCell"/>
</dbReference>
<dbReference type="OMA" id="PMVPVGW"/>
<dbReference type="GO" id="GO:0003723">
    <property type="term" value="F:RNA binding"/>
    <property type="evidence" value="ECO:0007669"/>
    <property type="project" value="InterPro"/>
</dbReference>
<dbReference type="GeneID" id="6005245"/>
<gene>
    <name evidence="5" type="ORF">CC1G_06805</name>
</gene>
<dbReference type="AlphaFoldDB" id="A8N1S7"/>
<evidence type="ECO:0000256" key="3">
    <source>
        <dbReference type="ARBA" id="ARBA00022835"/>
    </source>
</evidence>
<dbReference type="PANTHER" id="PTHR12686">
    <property type="entry name" value="3'-5' EXORIBONUCLEASE CSL4-RELATED"/>
    <property type="match status" value="1"/>
</dbReference>
<evidence type="ECO:0000256" key="2">
    <source>
        <dbReference type="ARBA" id="ARBA00022490"/>
    </source>
</evidence>
<dbReference type="PANTHER" id="PTHR12686:SF8">
    <property type="entry name" value="EXOSOME COMPLEX COMPONENT CSL4"/>
    <property type="match status" value="1"/>
</dbReference>
<sequence length="206" mass="22048">MSTTSTQQQVLLPGQQISVRAPAPQLGTGTYSRDAQIRASLLGAPKLQGSTLTIPQVRPHPPAPNSVVLGSVTRLSPLQAFLSITVVDGIPLPAGEEFTGVIRSQDVRATEKDRVKIGDCFRGGDVVRGVVISLGDARSYFITTARNDLGVIYATSEAGKSRSHLTIRLVSDLATGATLEPVSWQEMRCPKTGKIEKRKCAKPENM</sequence>
<reference evidence="5 6" key="1">
    <citation type="journal article" date="2010" name="Proc. Natl. Acad. Sci. U.S.A.">
        <title>Insights into evolution of multicellular fungi from the assembled chromosomes of the mushroom Coprinopsis cinerea (Coprinus cinereus).</title>
        <authorList>
            <person name="Stajich J.E."/>
            <person name="Wilke S.K."/>
            <person name="Ahren D."/>
            <person name="Au C.H."/>
            <person name="Birren B.W."/>
            <person name="Borodovsky M."/>
            <person name="Burns C."/>
            <person name="Canback B."/>
            <person name="Casselton L.A."/>
            <person name="Cheng C.K."/>
            <person name="Deng J."/>
            <person name="Dietrich F.S."/>
            <person name="Fargo D.C."/>
            <person name="Farman M.L."/>
            <person name="Gathman A.C."/>
            <person name="Goldberg J."/>
            <person name="Guigo R."/>
            <person name="Hoegger P.J."/>
            <person name="Hooker J.B."/>
            <person name="Huggins A."/>
            <person name="James T.Y."/>
            <person name="Kamada T."/>
            <person name="Kilaru S."/>
            <person name="Kodira C."/>
            <person name="Kues U."/>
            <person name="Kupfer D."/>
            <person name="Kwan H.S."/>
            <person name="Lomsadze A."/>
            <person name="Li W."/>
            <person name="Lilly W.W."/>
            <person name="Ma L.J."/>
            <person name="Mackey A.J."/>
            <person name="Manning G."/>
            <person name="Martin F."/>
            <person name="Muraguchi H."/>
            <person name="Natvig D.O."/>
            <person name="Palmerini H."/>
            <person name="Ramesh M.A."/>
            <person name="Rehmeyer C.J."/>
            <person name="Roe B.A."/>
            <person name="Shenoy N."/>
            <person name="Stanke M."/>
            <person name="Ter-Hovhannisyan V."/>
            <person name="Tunlid A."/>
            <person name="Velagapudi R."/>
            <person name="Vision T.J."/>
            <person name="Zeng Q."/>
            <person name="Zolan M.E."/>
            <person name="Pukkila P.J."/>
        </authorList>
    </citation>
    <scope>NUCLEOTIDE SEQUENCE [LARGE SCALE GENOMIC DNA]</scope>
    <source>
        <strain evidence="6">Okayama-7 / 130 / ATCC MYA-4618 / FGSC 9003</strain>
    </source>
</reference>
<dbReference type="SUPFAM" id="SSF50249">
    <property type="entry name" value="Nucleic acid-binding proteins"/>
    <property type="match status" value="1"/>
</dbReference>
<dbReference type="InterPro" id="IPR039771">
    <property type="entry name" value="Csl4"/>
</dbReference>
<dbReference type="GO" id="GO:0006396">
    <property type="term" value="P:RNA processing"/>
    <property type="evidence" value="ECO:0007669"/>
    <property type="project" value="InterPro"/>
</dbReference>
<keyword evidence="3" id="KW-0271">Exosome</keyword>
<dbReference type="VEuPathDB" id="FungiDB:CC1G_06805"/>
<dbReference type="RefSeq" id="XP_001828819.1">
    <property type="nucleotide sequence ID" value="XM_001828767.1"/>
</dbReference>
<evidence type="ECO:0000313" key="5">
    <source>
        <dbReference type="EMBL" id="EAU93085.1"/>
    </source>
</evidence>
<dbReference type="eggNOG" id="KOG3409">
    <property type="taxonomic scope" value="Eukaryota"/>
</dbReference>
<accession>A8N1S7</accession>
<evidence type="ECO:0000313" key="6">
    <source>
        <dbReference type="Proteomes" id="UP000001861"/>
    </source>
</evidence>
<dbReference type="InParanoid" id="A8N1S7"/>
<comment type="caution">
    <text evidence="5">The sequence shown here is derived from an EMBL/GenBank/DDBJ whole genome shotgun (WGS) entry which is preliminary data.</text>
</comment>
<dbReference type="Pfam" id="PF10447">
    <property type="entry name" value="EXOSC1"/>
    <property type="match status" value="1"/>
</dbReference>
<dbReference type="GO" id="GO:0005737">
    <property type="term" value="C:cytoplasm"/>
    <property type="evidence" value="ECO:0007669"/>
    <property type="project" value="TreeGrafter"/>
</dbReference>
<evidence type="ECO:0000259" key="4">
    <source>
        <dbReference type="Pfam" id="PF10447"/>
    </source>
</evidence>
<evidence type="ECO:0000256" key="1">
    <source>
        <dbReference type="ARBA" id="ARBA00004604"/>
    </source>
</evidence>
<keyword evidence="2" id="KW-0963">Cytoplasm</keyword>
<organism evidence="5 6">
    <name type="scientific">Coprinopsis cinerea (strain Okayama-7 / 130 / ATCC MYA-4618 / FGSC 9003)</name>
    <name type="common">Inky cap fungus</name>
    <name type="synonym">Hormographiella aspergillata</name>
    <dbReference type="NCBI Taxonomy" id="240176"/>
    <lineage>
        <taxon>Eukaryota</taxon>
        <taxon>Fungi</taxon>
        <taxon>Dikarya</taxon>
        <taxon>Basidiomycota</taxon>
        <taxon>Agaricomycotina</taxon>
        <taxon>Agaricomycetes</taxon>
        <taxon>Agaricomycetidae</taxon>
        <taxon>Agaricales</taxon>
        <taxon>Agaricineae</taxon>
        <taxon>Psathyrellaceae</taxon>
        <taxon>Coprinopsis</taxon>
    </lineage>
</organism>
<name>A8N1S7_COPC7</name>
<dbReference type="KEGG" id="cci:CC1G_06805"/>
<dbReference type="OrthoDB" id="440760at2759"/>
<keyword evidence="6" id="KW-1185">Reference proteome</keyword>
<dbReference type="GO" id="GO:0000176">
    <property type="term" value="C:nuclear exosome (RNase complex)"/>
    <property type="evidence" value="ECO:0007669"/>
    <property type="project" value="TreeGrafter"/>
</dbReference>
<dbReference type="Proteomes" id="UP000001861">
    <property type="component" value="Unassembled WGS sequence"/>
</dbReference>
<dbReference type="EMBL" id="AACS02000001">
    <property type="protein sequence ID" value="EAU93085.1"/>
    <property type="molecule type" value="Genomic_DNA"/>
</dbReference>
<proteinExistence type="predicted"/>
<feature type="domain" description="Exosome complex component CSL4 C-terminal" evidence="4">
    <location>
        <begin position="95"/>
        <end position="134"/>
    </location>
</feature>
<dbReference type="Gene3D" id="2.40.50.140">
    <property type="entry name" value="Nucleic acid-binding proteins"/>
    <property type="match status" value="1"/>
</dbReference>
<dbReference type="InterPro" id="IPR012340">
    <property type="entry name" value="NA-bd_OB-fold"/>
</dbReference>
<dbReference type="InterPro" id="IPR019495">
    <property type="entry name" value="EXOSC1_C"/>
</dbReference>
<comment type="subcellular location">
    <subcellularLocation>
        <location evidence="1">Nucleus</location>
        <location evidence="1">Nucleolus</location>
    </subcellularLocation>
</comment>
<dbReference type="FunCoup" id="A8N1S7">
    <property type="interactions" value="636"/>
</dbReference>
<dbReference type="STRING" id="240176.A8N1S7"/>